<gene>
    <name evidence="4" type="ORF">CHLNCDRAFT_54058</name>
</gene>
<dbReference type="InParanoid" id="E1ZMB6"/>
<evidence type="ECO:0000256" key="1">
    <source>
        <dbReference type="PROSITE-ProRule" id="PRU00023"/>
    </source>
</evidence>
<dbReference type="EMBL" id="GL433853">
    <property type="protein sequence ID" value="EFN53080.1"/>
    <property type="molecule type" value="Genomic_DNA"/>
</dbReference>
<dbReference type="Proteomes" id="UP000008141">
    <property type="component" value="Unassembled WGS sequence"/>
</dbReference>
<dbReference type="SUPFAM" id="SSF48403">
    <property type="entry name" value="Ankyrin repeat"/>
    <property type="match status" value="1"/>
</dbReference>
<dbReference type="SMART" id="SM00028">
    <property type="entry name" value="TPR"/>
    <property type="match status" value="2"/>
</dbReference>
<dbReference type="SUPFAM" id="SSF48452">
    <property type="entry name" value="TPR-like"/>
    <property type="match status" value="1"/>
</dbReference>
<dbReference type="RefSeq" id="XP_005845182.1">
    <property type="nucleotide sequence ID" value="XM_005845120.1"/>
</dbReference>
<dbReference type="InterPro" id="IPR002110">
    <property type="entry name" value="Ankyrin_rpt"/>
</dbReference>
<proteinExistence type="predicted"/>
<keyword evidence="5" id="KW-1185">Reference proteome</keyword>
<evidence type="ECO:0008006" key="6">
    <source>
        <dbReference type="Google" id="ProtNLM"/>
    </source>
</evidence>
<dbReference type="eggNOG" id="KOG0553">
    <property type="taxonomic scope" value="Eukaryota"/>
</dbReference>
<reference evidence="4 5" key="1">
    <citation type="journal article" date="2010" name="Plant Cell">
        <title>The Chlorella variabilis NC64A genome reveals adaptation to photosymbiosis, coevolution with viruses, and cryptic sex.</title>
        <authorList>
            <person name="Blanc G."/>
            <person name="Duncan G."/>
            <person name="Agarkova I."/>
            <person name="Borodovsky M."/>
            <person name="Gurnon J."/>
            <person name="Kuo A."/>
            <person name="Lindquist E."/>
            <person name="Lucas S."/>
            <person name="Pangilinan J."/>
            <person name="Polle J."/>
            <person name="Salamov A."/>
            <person name="Terry A."/>
            <person name="Yamada T."/>
            <person name="Dunigan D.D."/>
            <person name="Grigoriev I.V."/>
            <person name="Claverie J.M."/>
            <person name="Van Etten J.L."/>
        </authorList>
    </citation>
    <scope>NUCLEOTIDE SEQUENCE [LARGE SCALE GENOMIC DNA]</scope>
    <source>
        <strain evidence="4 5">NC64A</strain>
    </source>
</reference>
<dbReference type="PROSITE" id="PS50297">
    <property type="entry name" value="ANK_REP_REGION"/>
    <property type="match status" value="1"/>
</dbReference>
<name>E1ZMB6_CHLVA</name>
<dbReference type="PROSITE" id="PS50088">
    <property type="entry name" value="ANK_REPEAT"/>
    <property type="match status" value="1"/>
</dbReference>
<accession>E1ZMB6</accession>
<dbReference type="Pfam" id="PF12796">
    <property type="entry name" value="Ank_2"/>
    <property type="match status" value="1"/>
</dbReference>
<evidence type="ECO:0000313" key="5">
    <source>
        <dbReference type="Proteomes" id="UP000008141"/>
    </source>
</evidence>
<dbReference type="InterPro" id="IPR036770">
    <property type="entry name" value="Ankyrin_rpt-contain_sf"/>
</dbReference>
<feature type="repeat" description="TPR" evidence="2">
    <location>
        <begin position="180"/>
        <end position="213"/>
    </location>
</feature>
<dbReference type="PANTHER" id="PTHR46224">
    <property type="entry name" value="ANKYRIN REPEAT FAMILY PROTEIN"/>
    <property type="match status" value="1"/>
</dbReference>
<dbReference type="InterPro" id="IPR051616">
    <property type="entry name" value="Cul2-RING_E3_ligase_SR"/>
</dbReference>
<dbReference type="Gene3D" id="1.25.40.10">
    <property type="entry name" value="Tetratricopeptide repeat domain"/>
    <property type="match status" value="1"/>
</dbReference>
<feature type="region of interest" description="Disordered" evidence="3">
    <location>
        <begin position="101"/>
        <end position="125"/>
    </location>
</feature>
<dbReference type="InterPro" id="IPR011990">
    <property type="entry name" value="TPR-like_helical_dom_sf"/>
</dbReference>
<dbReference type="PANTHER" id="PTHR46224:SF6">
    <property type="entry name" value="ANKYRIN REPEAT FAMILY PROTEIN"/>
    <property type="match status" value="1"/>
</dbReference>
<feature type="region of interest" description="Disordered" evidence="3">
    <location>
        <begin position="245"/>
        <end position="265"/>
    </location>
</feature>
<dbReference type="KEGG" id="cvr:CHLNCDRAFT_54058"/>
<sequence length="265" mass="28876">MPATEESQNRLFKAAEAGDVQEFQEAAAAIDEDVRELHADNGANVLHIAAHAGHTELCAYLLDDLHLDAGADPDAKDEHGHTPARVAGMHGHRQLVEALLRRGGGGGGANGGDEGGGVRRRRRRRRRLGASVVRIPEPEVADETLSDSFKRKGNEFFVKGDYEGAAQLYGLALSHWTKSATVWSNRAACYLRLERYEKALQDAQIARTLDPAYVKAAQLQPDNEEFIRLTKEAIVEGRKEFQAQQAAQQQQQQQAVPAAAAAGEP</sequence>
<dbReference type="AlphaFoldDB" id="E1ZMB6"/>
<protein>
    <recommendedName>
        <fullName evidence="6">STI1/HOP DP domain-containing protein</fullName>
    </recommendedName>
</protein>
<keyword evidence="1" id="KW-0040">ANK repeat</keyword>
<dbReference type="Gene3D" id="1.25.40.20">
    <property type="entry name" value="Ankyrin repeat-containing domain"/>
    <property type="match status" value="1"/>
</dbReference>
<evidence type="ECO:0000256" key="3">
    <source>
        <dbReference type="SAM" id="MobiDB-lite"/>
    </source>
</evidence>
<feature type="compositionally biased region" description="Gly residues" evidence="3">
    <location>
        <begin position="102"/>
        <end position="115"/>
    </location>
</feature>
<dbReference type="OrthoDB" id="20872at2759"/>
<feature type="repeat" description="ANK" evidence="1">
    <location>
        <begin position="41"/>
        <end position="78"/>
    </location>
</feature>
<dbReference type="GeneID" id="17352534"/>
<keyword evidence="2" id="KW-0802">TPR repeat</keyword>
<organism evidence="5">
    <name type="scientific">Chlorella variabilis</name>
    <name type="common">Green alga</name>
    <dbReference type="NCBI Taxonomy" id="554065"/>
    <lineage>
        <taxon>Eukaryota</taxon>
        <taxon>Viridiplantae</taxon>
        <taxon>Chlorophyta</taxon>
        <taxon>core chlorophytes</taxon>
        <taxon>Trebouxiophyceae</taxon>
        <taxon>Chlorellales</taxon>
        <taxon>Chlorellaceae</taxon>
        <taxon>Chlorella clade</taxon>
        <taxon>Chlorella</taxon>
    </lineage>
</organism>
<dbReference type="PROSITE" id="PS50005">
    <property type="entry name" value="TPR"/>
    <property type="match status" value="1"/>
</dbReference>
<evidence type="ECO:0000313" key="4">
    <source>
        <dbReference type="EMBL" id="EFN53080.1"/>
    </source>
</evidence>
<evidence type="ECO:0000256" key="2">
    <source>
        <dbReference type="PROSITE-ProRule" id="PRU00339"/>
    </source>
</evidence>
<dbReference type="STRING" id="554065.E1ZMB6"/>
<dbReference type="InterPro" id="IPR019734">
    <property type="entry name" value="TPR_rpt"/>
</dbReference>